<dbReference type="Gene3D" id="1.20.5.170">
    <property type="match status" value="1"/>
</dbReference>
<sequence>MENHVPDAHDIFPSGSVLLASTNGFPRCVFNAASSRFRDVSPERTKSCPPRYGHYLSARMATLQPHFRRYDSENQLEKSSTLNMSSLFETARPCEWQFPAPPFFGANYPSSELSFVSTGNRRELKTAPFPAVTMVTPMADRSEESEVSFKKPEGLSAEEETQASTGDTAAQMPASTDAKERELVYASNELESEPHTAQPAQDNQAPDPMDATIPVNSTNKVESYWERRRRNNMSAKKSRDARKFREVQTQRRVAYLEDENFRIRAELRALQEENILLKRERPGTGRK</sequence>
<dbReference type="EMBL" id="MU825434">
    <property type="protein sequence ID" value="KAJ7389402.1"/>
    <property type="molecule type" value="Genomic_DNA"/>
</dbReference>
<evidence type="ECO:0000256" key="1">
    <source>
        <dbReference type="ARBA" id="ARBA00004123"/>
    </source>
</evidence>
<evidence type="ECO:0000256" key="8">
    <source>
        <dbReference type="SAM" id="MobiDB-lite"/>
    </source>
</evidence>
<keyword evidence="4" id="KW-0238">DNA-binding</keyword>
<reference evidence="10" key="1">
    <citation type="submission" date="2023-01" db="EMBL/GenBank/DDBJ databases">
        <title>Genome assembly of the deep-sea coral Lophelia pertusa.</title>
        <authorList>
            <person name="Herrera S."/>
            <person name="Cordes E."/>
        </authorList>
    </citation>
    <scope>NUCLEOTIDE SEQUENCE</scope>
    <source>
        <strain evidence="10">USNM1676648</strain>
        <tissue evidence="10">Polyp</tissue>
    </source>
</reference>
<feature type="compositionally biased region" description="Basic and acidic residues" evidence="8">
    <location>
        <begin position="140"/>
        <end position="153"/>
    </location>
</feature>
<dbReference type="Proteomes" id="UP001163046">
    <property type="component" value="Unassembled WGS sequence"/>
</dbReference>
<evidence type="ECO:0000313" key="11">
    <source>
        <dbReference type="Proteomes" id="UP001163046"/>
    </source>
</evidence>
<feature type="region of interest" description="Disordered" evidence="8">
    <location>
        <begin position="138"/>
        <end position="215"/>
    </location>
</feature>
<keyword evidence="3" id="KW-0805">Transcription regulation</keyword>
<comment type="similarity">
    <text evidence="2">Belongs to the bZIP family. NFIL3 subfamily.</text>
</comment>
<comment type="subcellular location">
    <subcellularLocation>
        <location evidence="1">Nucleus</location>
    </subcellularLocation>
</comment>
<evidence type="ECO:0000256" key="3">
    <source>
        <dbReference type="ARBA" id="ARBA00023015"/>
    </source>
</evidence>
<evidence type="ECO:0000259" key="9">
    <source>
        <dbReference type="PROSITE" id="PS50217"/>
    </source>
</evidence>
<dbReference type="PANTHER" id="PTHR11988">
    <property type="entry name" value="THYROTROPH EMBRYONIC FACTOR RELATED"/>
    <property type="match status" value="1"/>
</dbReference>
<dbReference type="SMART" id="SM00338">
    <property type="entry name" value="BRLZ"/>
    <property type="match status" value="1"/>
</dbReference>
<dbReference type="SUPFAM" id="SSF57959">
    <property type="entry name" value="Leucine zipper domain"/>
    <property type="match status" value="1"/>
</dbReference>
<name>A0A9W9ZX86_9CNID</name>
<comment type="caution">
    <text evidence="10">The sequence shown here is derived from an EMBL/GenBank/DDBJ whole genome shotgun (WGS) entry which is preliminary data.</text>
</comment>
<dbReference type="GO" id="GO:0000981">
    <property type="term" value="F:DNA-binding transcription factor activity, RNA polymerase II-specific"/>
    <property type="evidence" value="ECO:0007669"/>
    <property type="project" value="TreeGrafter"/>
</dbReference>
<evidence type="ECO:0000256" key="6">
    <source>
        <dbReference type="ARBA" id="ARBA00023242"/>
    </source>
</evidence>
<keyword evidence="6" id="KW-0539">Nucleus</keyword>
<dbReference type="OrthoDB" id="6022300at2759"/>
<dbReference type="InterPro" id="IPR004827">
    <property type="entry name" value="bZIP"/>
</dbReference>
<protein>
    <recommendedName>
        <fullName evidence="9">BZIP domain-containing protein</fullName>
    </recommendedName>
</protein>
<dbReference type="GO" id="GO:0000978">
    <property type="term" value="F:RNA polymerase II cis-regulatory region sequence-specific DNA binding"/>
    <property type="evidence" value="ECO:0007669"/>
    <property type="project" value="TreeGrafter"/>
</dbReference>
<dbReference type="PROSITE" id="PS50217">
    <property type="entry name" value="BZIP"/>
    <property type="match status" value="1"/>
</dbReference>
<dbReference type="Pfam" id="PF07716">
    <property type="entry name" value="bZIP_2"/>
    <property type="match status" value="1"/>
</dbReference>
<feature type="domain" description="BZIP" evidence="9">
    <location>
        <begin position="221"/>
        <end position="280"/>
    </location>
</feature>
<dbReference type="InterPro" id="IPR040223">
    <property type="entry name" value="PAR_bZIP"/>
</dbReference>
<evidence type="ECO:0000256" key="7">
    <source>
        <dbReference type="SAM" id="Coils"/>
    </source>
</evidence>
<dbReference type="CDD" id="cd14695">
    <property type="entry name" value="bZIP_HLF"/>
    <property type="match status" value="1"/>
</dbReference>
<dbReference type="GO" id="GO:0005634">
    <property type="term" value="C:nucleus"/>
    <property type="evidence" value="ECO:0007669"/>
    <property type="project" value="UniProtKB-SubCell"/>
</dbReference>
<dbReference type="PANTHER" id="PTHR11988:SF27">
    <property type="entry name" value="GH27708P"/>
    <property type="match status" value="1"/>
</dbReference>
<keyword evidence="11" id="KW-1185">Reference proteome</keyword>
<keyword evidence="5" id="KW-0804">Transcription</keyword>
<evidence type="ECO:0000256" key="5">
    <source>
        <dbReference type="ARBA" id="ARBA00023163"/>
    </source>
</evidence>
<accession>A0A9W9ZX86</accession>
<keyword evidence="7" id="KW-0175">Coiled coil</keyword>
<dbReference type="FunFam" id="1.20.5.170:FF:000025">
    <property type="entry name" value="nuclear factor interleukin-3-regulated protein-like"/>
    <property type="match status" value="1"/>
</dbReference>
<dbReference type="InterPro" id="IPR046347">
    <property type="entry name" value="bZIP_sf"/>
</dbReference>
<dbReference type="AlphaFoldDB" id="A0A9W9ZX86"/>
<evidence type="ECO:0000256" key="4">
    <source>
        <dbReference type="ARBA" id="ARBA00023125"/>
    </source>
</evidence>
<organism evidence="10 11">
    <name type="scientific">Desmophyllum pertusum</name>
    <dbReference type="NCBI Taxonomy" id="174260"/>
    <lineage>
        <taxon>Eukaryota</taxon>
        <taxon>Metazoa</taxon>
        <taxon>Cnidaria</taxon>
        <taxon>Anthozoa</taxon>
        <taxon>Hexacorallia</taxon>
        <taxon>Scleractinia</taxon>
        <taxon>Caryophylliina</taxon>
        <taxon>Caryophylliidae</taxon>
        <taxon>Desmophyllum</taxon>
    </lineage>
</organism>
<gene>
    <name evidence="10" type="ORF">OS493_031933</name>
</gene>
<proteinExistence type="inferred from homology"/>
<evidence type="ECO:0000256" key="2">
    <source>
        <dbReference type="ARBA" id="ARBA00006079"/>
    </source>
</evidence>
<feature type="coiled-coil region" evidence="7">
    <location>
        <begin position="253"/>
        <end position="280"/>
    </location>
</feature>
<evidence type="ECO:0000313" key="10">
    <source>
        <dbReference type="EMBL" id="KAJ7389402.1"/>
    </source>
</evidence>